<feature type="transmembrane region" description="Helical" evidence="6">
    <location>
        <begin position="50"/>
        <end position="75"/>
    </location>
</feature>
<dbReference type="PANTHER" id="PTHR36115">
    <property type="entry name" value="PROLINE-RICH ANTIGEN HOMOLOG-RELATED"/>
    <property type="match status" value="1"/>
</dbReference>
<keyword evidence="5 6" id="KW-0472">Membrane</keyword>
<dbReference type="InterPro" id="IPR051791">
    <property type="entry name" value="Pra-immunoreactive"/>
</dbReference>
<feature type="transmembrane region" description="Helical" evidence="6">
    <location>
        <begin position="146"/>
        <end position="170"/>
    </location>
</feature>
<evidence type="ECO:0000256" key="6">
    <source>
        <dbReference type="SAM" id="Phobius"/>
    </source>
</evidence>
<evidence type="ECO:0000256" key="1">
    <source>
        <dbReference type="ARBA" id="ARBA00004651"/>
    </source>
</evidence>
<reference evidence="8" key="1">
    <citation type="submission" date="2018-05" db="EMBL/GenBank/DDBJ databases">
        <authorList>
            <person name="Lanie J.A."/>
            <person name="Ng W.-L."/>
            <person name="Kazmierczak K.M."/>
            <person name="Andrzejewski T.M."/>
            <person name="Davidsen T.M."/>
            <person name="Wayne K.J."/>
            <person name="Tettelin H."/>
            <person name="Glass J.I."/>
            <person name="Rusch D."/>
            <person name="Podicherti R."/>
            <person name="Tsui H.-C.T."/>
            <person name="Winkler M.E."/>
        </authorList>
    </citation>
    <scope>NUCLEOTIDE SEQUENCE</scope>
</reference>
<dbReference type="InterPro" id="IPR010432">
    <property type="entry name" value="RDD"/>
</dbReference>
<evidence type="ECO:0000259" key="7">
    <source>
        <dbReference type="Pfam" id="PF06271"/>
    </source>
</evidence>
<gene>
    <name evidence="8" type="ORF">METZ01_LOCUS375649</name>
</gene>
<dbReference type="GO" id="GO:0005886">
    <property type="term" value="C:plasma membrane"/>
    <property type="evidence" value="ECO:0007669"/>
    <property type="project" value="UniProtKB-SubCell"/>
</dbReference>
<dbReference type="AlphaFoldDB" id="A0A382TLX2"/>
<dbReference type="EMBL" id="UINC01137449">
    <property type="protein sequence ID" value="SVD22795.1"/>
    <property type="molecule type" value="Genomic_DNA"/>
</dbReference>
<evidence type="ECO:0000256" key="2">
    <source>
        <dbReference type="ARBA" id="ARBA00022475"/>
    </source>
</evidence>
<accession>A0A382TLX2</accession>
<name>A0A382TLX2_9ZZZZ</name>
<evidence type="ECO:0000256" key="4">
    <source>
        <dbReference type="ARBA" id="ARBA00022989"/>
    </source>
</evidence>
<proteinExistence type="predicted"/>
<evidence type="ECO:0000256" key="3">
    <source>
        <dbReference type="ARBA" id="ARBA00022692"/>
    </source>
</evidence>
<keyword evidence="3 6" id="KW-0812">Transmembrane</keyword>
<dbReference type="Pfam" id="PF06271">
    <property type="entry name" value="RDD"/>
    <property type="match status" value="1"/>
</dbReference>
<evidence type="ECO:0000313" key="8">
    <source>
        <dbReference type="EMBL" id="SVD22795.1"/>
    </source>
</evidence>
<keyword evidence="4 6" id="KW-1133">Transmembrane helix</keyword>
<evidence type="ECO:0000256" key="5">
    <source>
        <dbReference type="ARBA" id="ARBA00023136"/>
    </source>
</evidence>
<feature type="domain" description="RDD" evidence="7">
    <location>
        <begin position="49"/>
        <end position="182"/>
    </location>
</feature>
<comment type="subcellular location">
    <subcellularLocation>
        <location evidence="1">Cell membrane</location>
        <topology evidence="1">Multi-pass membrane protein</topology>
    </subcellularLocation>
</comment>
<feature type="transmembrane region" description="Helical" evidence="6">
    <location>
        <begin position="87"/>
        <end position="106"/>
    </location>
</feature>
<dbReference type="PANTHER" id="PTHR36115:SF9">
    <property type="entry name" value="LMO1584 PROTEIN"/>
    <property type="match status" value="1"/>
</dbReference>
<sequence length="203" mass="22119">MFNKDVLFSFKKSFLKIPYIAKVFRDSMDQIHPSVGQLPSYTSGSPFKGFWIRLVAFILDTVIVISAAVGLALLLGIVIESLLGPEAVSGFIILALLGFIIASLLYKPLMEGSDYQGTIGKYILGMKVVDASGGKIKMSTSFIRTLVYLVQTSIPGLNAISWLAFVMIGFTERKQGLHDFAADTFVVAQYWTAPISSQDGFGS</sequence>
<protein>
    <recommendedName>
        <fullName evidence="7">RDD domain-containing protein</fullName>
    </recommendedName>
</protein>
<organism evidence="8">
    <name type="scientific">marine metagenome</name>
    <dbReference type="NCBI Taxonomy" id="408172"/>
    <lineage>
        <taxon>unclassified sequences</taxon>
        <taxon>metagenomes</taxon>
        <taxon>ecological metagenomes</taxon>
    </lineage>
</organism>
<keyword evidence="2" id="KW-1003">Cell membrane</keyword>